<protein>
    <recommendedName>
        <fullName evidence="3">Glycosyl hydrolase</fullName>
    </recommendedName>
</protein>
<organism evidence="1 2">
    <name type="scientific">Cupriavidus lacunae</name>
    <dbReference type="NCBI Taxonomy" id="2666307"/>
    <lineage>
        <taxon>Bacteria</taxon>
        <taxon>Pseudomonadati</taxon>
        <taxon>Pseudomonadota</taxon>
        <taxon>Betaproteobacteria</taxon>
        <taxon>Burkholderiales</taxon>
        <taxon>Burkholderiaceae</taxon>
        <taxon>Cupriavidus</taxon>
    </lineage>
</organism>
<reference evidence="2" key="1">
    <citation type="submission" date="2018-06" db="EMBL/GenBank/DDBJ databases">
        <authorList>
            <person name="Feng T."/>
            <person name="Jeon C.O."/>
        </authorList>
    </citation>
    <scope>NUCLEOTIDE SEQUENCE [LARGE SCALE GENOMIC DNA]</scope>
    <source>
        <strain evidence="2">S23</strain>
    </source>
</reference>
<dbReference type="EMBL" id="QKWJ01000055">
    <property type="protein sequence ID" value="RDK06756.1"/>
    <property type="molecule type" value="Genomic_DNA"/>
</dbReference>
<evidence type="ECO:0000313" key="2">
    <source>
        <dbReference type="Proteomes" id="UP000255165"/>
    </source>
</evidence>
<gene>
    <name evidence="1" type="ORF">DN412_29665</name>
</gene>
<evidence type="ECO:0008006" key="3">
    <source>
        <dbReference type="Google" id="ProtNLM"/>
    </source>
</evidence>
<evidence type="ECO:0000313" key="1">
    <source>
        <dbReference type="EMBL" id="RDK06756.1"/>
    </source>
</evidence>
<name>A0A370NMC4_9BURK</name>
<dbReference type="Proteomes" id="UP000255165">
    <property type="component" value="Unassembled WGS sequence"/>
</dbReference>
<keyword evidence="2" id="KW-1185">Reference proteome</keyword>
<comment type="caution">
    <text evidence="1">The sequence shown here is derived from an EMBL/GenBank/DDBJ whole genome shotgun (WGS) entry which is preliminary data.</text>
</comment>
<dbReference type="SUPFAM" id="SSF110296">
    <property type="entry name" value="Oligoxyloglucan reducing end-specific cellobiohydrolase"/>
    <property type="match status" value="1"/>
</dbReference>
<sequence>MRGTIYRSVDNGQSWTRMQTGVSSSITDLVTTTDGIAAVGLEGVALQNTKGGSFAPFTQATQADWADLTAAVLAKDGKLVMFSGQGPVSPR</sequence>
<accession>A0A370NMC4</accession>
<proteinExistence type="predicted"/>
<dbReference type="AlphaFoldDB" id="A0A370NMC4"/>